<evidence type="ECO:0000313" key="1">
    <source>
        <dbReference type="EMBL" id="KAH7271829.1"/>
    </source>
</evidence>
<reference evidence="1" key="1">
    <citation type="journal article" date="2021" name="Nat. Commun.">
        <title>Genetic determinants of endophytism in the Arabidopsis root mycobiome.</title>
        <authorList>
            <person name="Mesny F."/>
            <person name="Miyauchi S."/>
            <person name="Thiergart T."/>
            <person name="Pickel B."/>
            <person name="Atanasova L."/>
            <person name="Karlsson M."/>
            <person name="Huettel B."/>
            <person name="Barry K.W."/>
            <person name="Haridas S."/>
            <person name="Chen C."/>
            <person name="Bauer D."/>
            <person name="Andreopoulos W."/>
            <person name="Pangilinan J."/>
            <person name="LaButti K."/>
            <person name="Riley R."/>
            <person name="Lipzen A."/>
            <person name="Clum A."/>
            <person name="Drula E."/>
            <person name="Henrissat B."/>
            <person name="Kohler A."/>
            <person name="Grigoriev I.V."/>
            <person name="Martin F.M."/>
            <person name="Hacquard S."/>
        </authorList>
    </citation>
    <scope>NUCLEOTIDE SEQUENCE</scope>
    <source>
        <strain evidence="1">FSSC 5 MPI-SDFR-AT-0091</strain>
    </source>
</reference>
<protein>
    <recommendedName>
        <fullName evidence="3">HNH nuclease domain-containing protein</fullName>
    </recommendedName>
</protein>
<evidence type="ECO:0000313" key="2">
    <source>
        <dbReference type="Proteomes" id="UP000736672"/>
    </source>
</evidence>
<organism evidence="1 2">
    <name type="scientific">Fusarium solani</name>
    <name type="common">Filamentous fungus</name>
    <dbReference type="NCBI Taxonomy" id="169388"/>
    <lineage>
        <taxon>Eukaryota</taxon>
        <taxon>Fungi</taxon>
        <taxon>Dikarya</taxon>
        <taxon>Ascomycota</taxon>
        <taxon>Pezizomycotina</taxon>
        <taxon>Sordariomycetes</taxon>
        <taxon>Hypocreomycetidae</taxon>
        <taxon>Hypocreales</taxon>
        <taxon>Nectriaceae</taxon>
        <taxon>Fusarium</taxon>
        <taxon>Fusarium solani species complex</taxon>
    </lineage>
</organism>
<sequence length="331" mass="38246">MVLSMRTTPNGVEDSTDRVETEIDDYITEFAAREVLIKKWDQLRRPRIPVRYFTPVATAILMIAPLEILQDLLQSCKKAPDVFFDGVMARLNIDGFEAIQSYVPGDRMVTIPSLEENATPCILEGGSRRFVGTLCLFPRMGNGQQEIHRLQSILKVFWGEKAASWIATFTNPDLMESPQNHISLSSTSDFLFRRARLAFRPLRSADPNERRLQLHWLKPSAFRIFNSYFYDNPLEHVGLNAENTKIWGDRFADRNMWLRFKTGHVFTIRAENPADLPDWDMLELQWDLLRVAAIAGAKPSHLDDGTDWHDWNDEDDGDDEDVEFFQLDHEQ</sequence>
<keyword evidence="2" id="KW-1185">Reference proteome</keyword>
<evidence type="ECO:0008006" key="3">
    <source>
        <dbReference type="Google" id="ProtNLM"/>
    </source>
</evidence>
<comment type="caution">
    <text evidence="1">The sequence shown here is derived from an EMBL/GenBank/DDBJ whole genome shotgun (WGS) entry which is preliminary data.</text>
</comment>
<gene>
    <name evidence="1" type="ORF">B0J15DRAFT_486013</name>
</gene>
<dbReference type="AlphaFoldDB" id="A0A9P9L0A3"/>
<dbReference type="Proteomes" id="UP000736672">
    <property type="component" value="Unassembled WGS sequence"/>
</dbReference>
<dbReference type="OrthoDB" id="5416097at2759"/>
<name>A0A9P9L0A3_FUSSL</name>
<dbReference type="EMBL" id="JAGTJS010000004">
    <property type="protein sequence ID" value="KAH7271829.1"/>
    <property type="molecule type" value="Genomic_DNA"/>
</dbReference>
<accession>A0A9P9L0A3</accession>
<proteinExistence type="predicted"/>